<comment type="caution">
    <text evidence="4">The sequence shown here is derived from an EMBL/GenBank/DDBJ whole genome shotgun (WGS) entry which is preliminary data.</text>
</comment>
<evidence type="ECO:0000313" key="4">
    <source>
        <dbReference type="EMBL" id="NEE04258.1"/>
    </source>
</evidence>
<protein>
    <submittedName>
        <fullName evidence="4">LppX_LprAFG lipoprotein</fullName>
    </submittedName>
</protein>
<keyword evidence="3" id="KW-0472">Membrane</keyword>
<dbReference type="RefSeq" id="WP_163744628.1">
    <property type="nucleotide sequence ID" value="NZ_JAAGOA010000031.1"/>
</dbReference>
<organism evidence="4 5">
    <name type="scientific">Phytoactinopolyspora halotolerans</name>
    <dbReference type="NCBI Taxonomy" id="1981512"/>
    <lineage>
        <taxon>Bacteria</taxon>
        <taxon>Bacillati</taxon>
        <taxon>Actinomycetota</taxon>
        <taxon>Actinomycetes</taxon>
        <taxon>Jiangellales</taxon>
        <taxon>Jiangellaceae</taxon>
        <taxon>Phytoactinopolyspora</taxon>
    </lineage>
</organism>
<accession>A0A6L9SHW7</accession>
<reference evidence="4 5" key="1">
    <citation type="submission" date="2020-02" db="EMBL/GenBank/DDBJ databases">
        <authorList>
            <person name="Li X.-J."/>
            <person name="Han X.-M."/>
        </authorList>
    </citation>
    <scope>NUCLEOTIDE SEQUENCE [LARGE SCALE GENOMIC DNA]</scope>
    <source>
        <strain evidence="4 5">CCTCC AB 2017055</strain>
    </source>
</reference>
<dbReference type="EMBL" id="JAAGOA010000031">
    <property type="protein sequence ID" value="NEE04258.1"/>
    <property type="molecule type" value="Genomic_DNA"/>
</dbReference>
<comment type="similarity">
    <text evidence="2">Belongs to the LppX/LprAFG lipoprotein family.</text>
</comment>
<evidence type="ECO:0000256" key="1">
    <source>
        <dbReference type="ARBA" id="ARBA00004196"/>
    </source>
</evidence>
<dbReference type="InterPro" id="IPR009830">
    <property type="entry name" value="LppX/LprAFG"/>
</dbReference>
<dbReference type="SUPFAM" id="SSF89392">
    <property type="entry name" value="Prokaryotic lipoproteins and lipoprotein localization factors"/>
    <property type="match status" value="1"/>
</dbReference>
<evidence type="ECO:0000256" key="2">
    <source>
        <dbReference type="ARBA" id="ARBA00009194"/>
    </source>
</evidence>
<gene>
    <name evidence="4" type="ORF">G1H10_29220</name>
</gene>
<keyword evidence="4" id="KW-0449">Lipoprotein</keyword>
<comment type="subcellular location">
    <subcellularLocation>
        <location evidence="1">Cell envelope</location>
    </subcellularLocation>
</comment>
<dbReference type="Gene3D" id="2.50.20.20">
    <property type="match status" value="1"/>
</dbReference>
<dbReference type="PROSITE" id="PS51257">
    <property type="entry name" value="PROKAR_LIPOPROTEIN"/>
    <property type="match status" value="1"/>
</dbReference>
<evidence type="ECO:0000313" key="5">
    <source>
        <dbReference type="Proteomes" id="UP000475214"/>
    </source>
</evidence>
<dbReference type="CDD" id="cd16334">
    <property type="entry name" value="LppX-like"/>
    <property type="match status" value="1"/>
</dbReference>
<dbReference type="Pfam" id="PF07161">
    <property type="entry name" value="LppX_LprAFG"/>
    <property type="match status" value="1"/>
</dbReference>
<proteinExistence type="inferred from homology"/>
<dbReference type="GO" id="GO:0030313">
    <property type="term" value="C:cell envelope"/>
    <property type="evidence" value="ECO:0007669"/>
    <property type="project" value="UniProtKB-SubCell"/>
</dbReference>
<keyword evidence="3" id="KW-1003">Cell membrane</keyword>
<dbReference type="Proteomes" id="UP000475214">
    <property type="component" value="Unassembled WGS sequence"/>
</dbReference>
<name>A0A6L9SHW7_9ACTN</name>
<dbReference type="InterPro" id="IPR029046">
    <property type="entry name" value="LolA/LolB/LppX"/>
</dbReference>
<sequence>MLRTLLPTLTAVAVLWLSACSDDGDNGGDAAEDPQAALETAAELLAETSSVRFTVEGEDLPDSGTVVVGAEGVAVPPSSFEGGVRVKAGALSSTVDVVSIDGEIWAQLPLTDGYEKMDATGLDFGDPGVLIDPEQGVGQLLRSGSDVAGADQVRVDGEVYDQVESVIPGELVDAILTLADPDADVQATWSLDPDTGRLRQATLTGPFYDGGEQTYVVSLDEYDEPAEISAPTG</sequence>
<dbReference type="AlphaFoldDB" id="A0A6L9SHW7"/>
<keyword evidence="5" id="KW-1185">Reference proteome</keyword>
<evidence type="ECO:0000256" key="3">
    <source>
        <dbReference type="ARBA" id="ARBA00022475"/>
    </source>
</evidence>